<evidence type="ECO:0000256" key="1">
    <source>
        <dbReference type="ARBA" id="ARBA00023043"/>
    </source>
</evidence>
<feature type="compositionally biased region" description="Polar residues" evidence="3">
    <location>
        <begin position="436"/>
        <end position="448"/>
    </location>
</feature>
<dbReference type="PANTHER" id="PTHR23335:SF1">
    <property type="entry name" value="CALMODULIN-BINDING TRANSCRIPTION ACTIVATOR, ISOFORM F"/>
    <property type="match status" value="1"/>
</dbReference>
<feature type="compositionally biased region" description="Low complexity" evidence="3">
    <location>
        <begin position="419"/>
        <end position="430"/>
    </location>
</feature>
<feature type="compositionally biased region" description="Polar residues" evidence="3">
    <location>
        <begin position="275"/>
        <end position="284"/>
    </location>
</feature>
<dbReference type="InterPro" id="IPR036770">
    <property type="entry name" value="Ankyrin_rpt-contain_sf"/>
</dbReference>
<dbReference type="GO" id="GO:0003712">
    <property type="term" value="F:transcription coregulator activity"/>
    <property type="evidence" value="ECO:0007669"/>
    <property type="project" value="TreeGrafter"/>
</dbReference>
<dbReference type="GO" id="GO:0003690">
    <property type="term" value="F:double-stranded DNA binding"/>
    <property type="evidence" value="ECO:0007669"/>
    <property type="project" value="TreeGrafter"/>
</dbReference>
<dbReference type="Pfam" id="PF12796">
    <property type="entry name" value="Ank_2"/>
    <property type="match status" value="1"/>
</dbReference>
<evidence type="ECO:0000256" key="3">
    <source>
        <dbReference type="SAM" id="MobiDB-lite"/>
    </source>
</evidence>
<dbReference type="Proteomes" id="UP000193560">
    <property type="component" value="Unassembled WGS sequence"/>
</dbReference>
<dbReference type="Gene3D" id="1.25.40.20">
    <property type="entry name" value="Ankyrin repeat-containing domain"/>
    <property type="match status" value="1"/>
</dbReference>
<feature type="repeat" description="ANK" evidence="2">
    <location>
        <begin position="826"/>
        <end position="858"/>
    </location>
</feature>
<feature type="region of interest" description="Disordered" evidence="3">
    <location>
        <begin position="1"/>
        <end position="23"/>
    </location>
</feature>
<dbReference type="STRING" id="90262.A0A1X2J0C6"/>
<feature type="compositionally biased region" description="Low complexity" evidence="3">
    <location>
        <begin position="61"/>
        <end position="83"/>
    </location>
</feature>
<dbReference type="SMART" id="SM00429">
    <property type="entry name" value="IPT"/>
    <property type="match status" value="1"/>
</dbReference>
<name>A0A1X2J0C6_9FUNG</name>
<dbReference type="InterPro" id="IPR057962">
    <property type="entry name" value="SPT23_MGA2_DBD"/>
</dbReference>
<feature type="region of interest" description="Disordered" evidence="3">
    <location>
        <begin position="354"/>
        <end position="469"/>
    </location>
</feature>
<dbReference type="InterPro" id="IPR014756">
    <property type="entry name" value="Ig_E-set"/>
</dbReference>
<dbReference type="CDD" id="cd00102">
    <property type="entry name" value="IPT"/>
    <property type="match status" value="1"/>
</dbReference>
<keyword evidence="4" id="KW-0472">Membrane</keyword>
<dbReference type="GO" id="GO:0005634">
    <property type="term" value="C:nucleus"/>
    <property type="evidence" value="ECO:0007669"/>
    <property type="project" value="TreeGrafter"/>
</dbReference>
<feature type="region of interest" description="Disordered" evidence="3">
    <location>
        <begin position="56"/>
        <end position="83"/>
    </location>
</feature>
<keyword evidence="4" id="KW-0812">Transmembrane</keyword>
<dbReference type="EMBL" id="MCGE01000001">
    <property type="protein sequence ID" value="ORZ25297.1"/>
    <property type="molecule type" value="Genomic_DNA"/>
</dbReference>
<feature type="compositionally biased region" description="Low complexity" evidence="3">
    <location>
        <begin position="695"/>
        <end position="729"/>
    </location>
</feature>
<dbReference type="PROSITE" id="PS50297">
    <property type="entry name" value="ANK_REP_REGION"/>
    <property type="match status" value="1"/>
</dbReference>
<dbReference type="PANTHER" id="PTHR23335">
    <property type="entry name" value="CALMODULIN-BINDING TRANSCRIPTION ACTIVATOR CAMTA"/>
    <property type="match status" value="1"/>
</dbReference>
<keyword evidence="4" id="KW-1133">Transmembrane helix</keyword>
<dbReference type="Pfam" id="PF25603">
    <property type="entry name" value="SPT23_MGA2_DBD"/>
    <property type="match status" value="1"/>
</dbReference>
<dbReference type="PROSITE" id="PS50088">
    <property type="entry name" value="ANK_REPEAT"/>
    <property type="match status" value="1"/>
</dbReference>
<feature type="region of interest" description="Disordered" evidence="3">
    <location>
        <begin position="257"/>
        <end position="291"/>
    </location>
</feature>
<accession>A0A1X2J0C6</accession>
<keyword evidence="7" id="KW-1185">Reference proteome</keyword>
<feature type="region of interest" description="Disordered" evidence="3">
    <location>
        <begin position="882"/>
        <end position="903"/>
    </location>
</feature>
<protein>
    <recommendedName>
        <fullName evidence="5">IPT/TIG domain-containing protein</fullName>
    </recommendedName>
</protein>
<feature type="transmembrane region" description="Helical" evidence="4">
    <location>
        <begin position="957"/>
        <end position="976"/>
    </location>
</feature>
<feature type="compositionally biased region" description="Basic and acidic residues" evidence="3">
    <location>
        <begin position="258"/>
        <end position="272"/>
    </location>
</feature>
<dbReference type="InterPro" id="IPR013783">
    <property type="entry name" value="Ig-like_fold"/>
</dbReference>
<dbReference type="SUPFAM" id="SSF81296">
    <property type="entry name" value="E set domains"/>
    <property type="match status" value="1"/>
</dbReference>
<feature type="region of interest" description="Disordered" evidence="3">
    <location>
        <begin position="695"/>
        <end position="762"/>
    </location>
</feature>
<dbReference type="AlphaFoldDB" id="A0A1X2J0C6"/>
<feature type="compositionally biased region" description="Polar residues" evidence="3">
    <location>
        <begin position="455"/>
        <end position="469"/>
    </location>
</feature>
<dbReference type="Pfam" id="PF01833">
    <property type="entry name" value="TIG"/>
    <property type="match status" value="1"/>
</dbReference>
<evidence type="ECO:0000259" key="5">
    <source>
        <dbReference type="SMART" id="SM00429"/>
    </source>
</evidence>
<dbReference type="OrthoDB" id="71307at2759"/>
<feature type="compositionally biased region" description="Polar residues" evidence="3">
    <location>
        <begin position="370"/>
        <end position="386"/>
    </location>
</feature>
<feature type="region of interest" description="Disordered" evidence="3">
    <location>
        <begin position="539"/>
        <end position="566"/>
    </location>
</feature>
<dbReference type="InterPro" id="IPR002909">
    <property type="entry name" value="IPT_dom"/>
</dbReference>
<dbReference type="Gene3D" id="2.60.40.10">
    <property type="entry name" value="Immunoglobulins"/>
    <property type="match status" value="1"/>
</dbReference>
<dbReference type="SUPFAM" id="SSF48403">
    <property type="entry name" value="Ankyrin repeat"/>
    <property type="match status" value="1"/>
</dbReference>
<evidence type="ECO:0000256" key="4">
    <source>
        <dbReference type="SAM" id="Phobius"/>
    </source>
</evidence>
<gene>
    <name evidence="6" type="ORF">BCR42DRAFT_5273</name>
</gene>
<reference evidence="6 7" key="1">
    <citation type="submission" date="2016-07" db="EMBL/GenBank/DDBJ databases">
        <title>Pervasive Adenine N6-methylation of Active Genes in Fungi.</title>
        <authorList>
            <consortium name="DOE Joint Genome Institute"/>
            <person name="Mondo S.J."/>
            <person name="Dannebaum R.O."/>
            <person name="Kuo R.C."/>
            <person name="Labutti K."/>
            <person name="Haridas S."/>
            <person name="Kuo A."/>
            <person name="Salamov A."/>
            <person name="Ahrendt S.R."/>
            <person name="Lipzen A."/>
            <person name="Sullivan W."/>
            <person name="Andreopoulos W.B."/>
            <person name="Clum A."/>
            <person name="Lindquist E."/>
            <person name="Daum C."/>
            <person name="Ramamoorthy G.K."/>
            <person name="Gryganskyi A."/>
            <person name="Culley D."/>
            <person name="Magnuson J.K."/>
            <person name="James T.Y."/>
            <person name="O'Malley M.A."/>
            <person name="Stajich J.E."/>
            <person name="Spatafora J.W."/>
            <person name="Visel A."/>
            <person name="Grigoriev I.V."/>
        </authorList>
    </citation>
    <scope>NUCLEOTIDE SEQUENCE [LARGE SCALE GENOMIC DNA]</scope>
    <source>
        <strain evidence="6 7">NRRL 1336</strain>
    </source>
</reference>
<evidence type="ECO:0000256" key="2">
    <source>
        <dbReference type="PROSITE-ProRule" id="PRU00023"/>
    </source>
</evidence>
<organism evidence="6 7">
    <name type="scientific">Absidia repens</name>
    <dbReference type="NCBI Taxonomy" id="90262"/>
    <lineage>
        <taxon>Eukaryota</taxon>
        <taxon>Fungi</taxon>
        <taxon>Fungi incertae sedis</taxon>
        <taxon>Mucoromycota</taxon>
        <taxon>Mucoromycotina</taxon>
        <taxon>Mucoromycetes</taxon>
        <taxon>Mucorales</taxon>
        <taxon>Cunninghamellaceae</taxon>
        <taxon>Absidia</taxon>
    </lineage>
</organism>
<keyword evidence="1 2" id="KW-0040">ANK repeat</keyword>
<feature type="compositionally biased region" description="Polar residues" evidence="3">
    <location>
        <begin position="552"/>
        <end position="566"/>
    </location>
</feature>
<evidence type="ECO:0000313" key="6">
    <source>
        <dbReference type="EMBL" id="ORZ25297.1"/>
    </source>
</evidence>
<evidence type="ECO:0000313" key="7">
    <source>
        <dbReference type="Proteomes" id="UP000193560"/>
    </source>
</evidence>
<proteinExistence type="predicted"/>
<feature type="domain" description="IPT/TIG" evidence="5">
    <location>
        <begin position="571"/>
        <end position="655"/>
    </location>
</feature>
<dbReference type="GO" id="GO:0006357">
    <property type="term" value="P:regulation of transcription by RNA polymerase II"/>
    <property type="evidence" value="ECO:0007669"/>
    <property type="project" value="TreeGrafter"/>
</dbReference>
<sequence>MTLFVAGHPCSPTSPTRTLKSEENDGMESLDYLDPLFPDIASSHLIDNSSMHPYLDHHDISSPSSSSSLHDSSSATTTPSPASQYDVLHSEKHIIPADLLSDNNNTLMQSTLSLPDSYHRLTAEYYARNNNIFDTNNNNVDIPLKDVPSPNDGLQIRVLGVPSLGAKSRVETQIKLGLQLLTSNGAKVPHWSYLRLPEHMLARSKLRKTQQQKLLDGSVATMVSDESKVLTLDAQVICSTDATKSVRMCSGCVRRERKRAERTKDGKPRYESDLTCPNGSSTPEQDSKRHAENMLEKDRDRILLFNCSPMVNFSSGDTILPTRITCYCRHHNEKVGFRIQFVMRNDQGSIVARGCSPPIMITDDHKSSKQRNNSVSGTSSANDTNNSDGSSRKRGRSDYENQQAPDTPAPSRRGSYSEHNNNNTPLHLNPSASFVIPSSTTSPYQYSHPSPPTDGITTPNSSLSSSPQTMLIGNDLAMTPFTADNASPYSQTLQHAMLTDTMTNLLNGPLTNDTTTTANNNNSNSNPYILPTANNSLSNDGIWPQSRRRRVTSNSGYTTDEATPTWRSDYTPQLERLVPSQGPTYGGVEVTVLGSGFYRGLTCLFGEHAASTVYWNPNTLVCVLPPAAVPGPVVVSFKEHPIVLEGQDVALFTYYDASDQALLELALQVVGLKMTGKLHDAKHIAMLIVRGDQQRSQQQQQQQQSQQHQSQQQQQQQTHAIDDPGNTTDDNNDEDDDNQSILTSSDDDDDDYDDNDSLNDWSWREGTDLEKHIINALEASDAHDVMHTNPSGHTMLHLAVLLRYGALTKMLLNKMDHDVIDQADRNGCTALHFACIQNNAPMVQLLLNAGAQPTEKCSVGSSLELATDAGVRSLLAQSTTSSLASSSTTPSASSLTTPIPPPALPRRLSFKSHVRRFYMLKQRGNDATAATNDQTASNDLDHNGLGFAQYKHDRRLYLFWLPLLIVTIGLLYYQILGDRTLMNLLQDMIPFQRHELNTIVGY</sequence>
<dbReference type="SMART" id="SM00248">
    <property type="entry name" value="ANK"/>
    <property type="match status" value="2"/>
</dbReference>
<comment type="caution">
    <text evidence="6">The sequence shown here is derived from an EMBL/GenBank/DDBJ whole genome shotgun (WGS) entry which is preliminary data.</text>
</comment>
<feature type="compositionally biased region" description="Acidic residues" evidence="3">
    <location>
        <begin position="745"/>
        <end position="757"/>
    </location>
</feature>
<dbReference type="InterPro" id="IPR002110">
    <property type="entry name" value="Ankyrin_rpt"/>
</dbReference>
<feature type="compositionally biased region" description="Low complexity" evidence="3">
    <location>
        <begin position="882"/>
        <end position="897"/>
    </location>
</feature>